<dbReference type="Pfam" id="PF07291">
    <property type="entry name" value="MauE"/>
    <property type="match status" value="1"/>
</dbReference>
<name>A0ABN6E1K5_9BACT</name>
<evidence type="ECO:0000256" key="3">
    <source>
        <dbReference type="ARBA" id="ARBA00022989"/>
    </source>
</evidence>
<dbReference type="InterPro" id="IPR009908">
    <property type="entry name" value="Methylamine_util_MauE"/>
</dbReference>
<evidence type="ECO:0000256" key="4">
    <source>
        <dbReference type="ARBA" id="ARBA00023136"/>
    </source>
</evidence>
<dbReference type="EMBL" id="AP024355">
    <property type="protein sequence ID" value="BCR06052.1"/>
    <property type="molecule type" value="Genomic_DNA"/>
</dbReference>
<protein>
    <recommendedName>
        <fullName evidence="6">Methylamine utilisation protein MauE domain-containing protein</fullName>
    </recommendedName>
</protein>
<dbReference type="Proteomes" id="UP001319827">
    <property type="component" value="Chromosome"/>
</dbReference>
<keyword evidence="3 5" id="KW-1133">Transmembrane helix</keyword>
<gene>
    <name evidence="7" type="ORF">DESUT3_31210</name>
</gene>
<sequence length="142" mass="15182">MSRAGRYLYHLSRLLLGGLFLYAGAIKASDITAFAGDVANYQILPYAWNYLVAATLPYVEAVAGLLLVCNRKVRPAALLLGGLTAVFMVALASVVARGMEIDCGCFDPGGEGHTSAWAALARDAGIMILVFLTYRLRGRLPT</sequence>
<evidence type="ECO:0000313" key="7">
    <source>
        <dbReference type="EMBL" id="BCR06052.1"/>
    </source>
</evidence>
<feature type="transmembrane region" description="Helical" evidence="5">
    <location>
        <begin position="116"/>
        <end position="136"/>
    </location>
</feature>
<proteinExistence type="predicted"/>
<keyword evidence="2 5" id="KW-0812">Transmembrane</keyword>
<feature type="transmembrane region" description="Helical" evidence="5">
    <location>
        <begin position="76"/>
        <end position="96"/>
    </location>
</feature>
<accession>A0ABN6E1K5</accession>
<feature type="domain" description="Methylamine utilisation protein MauE" evidence="6">
    <location>
        <begin position="7"/>
        <end position="132"/>
    </location>
</feature>
<comment type="subcellular location">
    <subcellularLocation>
        <location evidence="1">Membrane</location>
        <topology evidence="1">Multi-pass membrane protein</topology>
    </subcellularLocation>
</comment>
<evidence type="ECO:0000256" key="5">
    <source>
        <dbReference type="SAM" id="Phobius"/>
    </source>
</evidence>
<feature type="transmembrane region" description="Helical" evidence="5">
    <location>
        <begin position="7"/>
        <end position="26"/>
    </location>
</feature>
<evidence type="ECO:0000259" key="6">
    <source>
        <dbReference type="Pfam" id="PF07291"/>
    </source>
</evidence>
<evidence type="ECO:0000313" key="8">
    <source>
        <dbReference type="Proteomes" id="UP001319827"/>
    </source>
</evidence>
<evidence type="ECO:0000256" key="2">
    <source>
        <dbReference type="ARBA" id="ARBA00022692"/>
    </source>
</evidence>
<organism evidence="7 8">
    <name type="scientific">Desulfuromonas versatilis</name>
    <dbReference type="NCBI Taxonomy" id="2802975"/>
    <lineage>
        <taxon>Bacteria</taxon>
        <taxon>Pseudomonadati</taxon>
        <taxon>Thermodesulfobacteriota</taxon>
        <taxon>Desulfuromonadia</taxon>
        <taxon>Desulfuromonadales</taxon>
        <taxon>Desulfuromonadaceae</taxon>
        <taxon>Desulfuromonas</taxon>
    </lineage>
</organism>
<evidence type="ECO:0000256" key="1">
    <source>
        <dbReference type="ARBA" id="ARBA00004141"/>
    </source>
</evidence>
<keyword evidence="4 5" id="KW-0472">Membrane</keyword>
<dbReference type="RefSeq" id="WP_221249434.1">
    <property type="nucleotide sequence ID" value="NZ_AP024355.1"/>
</dbReference>
<keyword evidence="8" id="KW-1185">Reference proteome</keyword>
<reference evidence="7 8" key="1">
    <citation type="journal article" date="2016" name="C (Basel)">
        <title>Selective Growth of and Electricity Production by Marine Exoelectrogenic Bacteria in Self-Aggregated Hydrogel of Microbially Reduced Graphene Oxide.</title>
        <authorList>
            <person name="Yoshida N."/>
            <person name="Goto Y."/>
            <person name="Miyata Y."/>
        </authorList>
    </citation>
    <scope>NUCLEOTIDE SEQUENCE [LARGE SCALE GENOMIC DNA]</scope>
    <source>
        <strain evidence="7 8">NIT-T3</strain>
    </source>
</reference>
<reference evidence="7 8" key="2">
    <citation type="journal article" date="2021" name="Int. J. Syst. Evol. Microbiol.">
        <title>Isolation and Polyphasic Characterization of Desulfuromonas versatilis sp. Nov., an Electrogenic Bacteria Capable of Versatile Metabolism Isolated from a Graphene Oxide-Reducing Enrichment Culture.</title>
        <authorList>
            <person name="Xie L."/>
            <person name="Yoshida N."/>
            <person name="Ishii S."/>
            <person name="Meng L."/>
        </authorList>
    </citation>
    <scope>NUCLEOTIDE SEQUENCE [LARGE SCALE GENOMIC DNA]</scope>
    <source>
        <strain evidence="7 8">NIT-T3</strain>
    </source>
</reference>
<feature type="transmembrane region" description="Helical" evidence="5">
    <location>
        <begin position="46"/>
        <end position="69"/>
    </location>
</feature>